<protein>
    <recommendedName>
        <fullName evidence="6">Peptidase S8/S53 domain-containing protein</fullName>
    </recommendedName>
</protein>
<dbReference type="Pfam" id="PF00082">
    <property type="entry name" value="Peptidase_S8"/>
    <property type="match status" value="2"/>
</dbReference>
<dbReference type="InterPro" id="IPR023827">
    <property type="entry name" value="Peptidase_S8_Asp-AS"/>
</dbReference>
<feature type="domain" description="Peptidase S8/S53" evidence="6">
    <location>
        <begin position="310"/>
        <end position="367"/>
    </location>
</feature>
<dbReference type="PROSITE" id="PS00136">
    <property type="entry name" value="SUBTILASE_ASP"/>
    <property type="match status" value="1"/>
</dbReference>
<keyword evidence="3" id="KW-0720">Serine protease</keyword>
<dbReference type="InterPro" id="IPR000209">
    <property type="entry name" value="Peptidase_S8/S53_dom"/>
</dbReference>
<name>A0A8J2JSN6_9HEXA</name>
<evidence type="ECO:0000256" key="4">
    <source>
        <dbReference type="PROSITE-ProRule" id="PRU01240"/>
    </source>
</evidence>
<keyword evidence="8" id="KW-1185">Reference proteome</keyword>
<dbReference type="OrthoDB" id="1740355at2759"/>
<proteinExistence type="inferred from homology"/>
<dbReference type="Proteomes" id="UP000708208">
    <property type="component" value="Unassembled WGS sequence"/>
</dbReference>
<feature type="domain" description="Peptidase S8/S53" evidence="6">
    <location>
        <begin position="194"/>
        <end position="270"/>
    </location>
</feature>
<keyword evidence="2" id="KW-0378">Hydrolase</keyword>
<evidence type="ECO:0000313" key="8">
    <source>
        <dbReference type="Proteomes" id="UP000708208"/>
    </source>
</evidence>
<dbReference type="GO" id="GO:0004252">
    <property type="term" value="F:serine-type endopeptidase activity"/>
    <property type="evidence" value="ECO:0007669"/>
    <property type="project" value="TreeGrafter"/>
</dbReference>
<dbReference type="PANTHER" id="PTHR42884:SF14">
    <property type="entry name" value="NEUROENDOCRINE CONVERTASE 1"/>
    <property type="match status" value="1"/>
</dbReference>
<dbReference type="EMBL" id="CAJVCH010122866">
    <property type="protein sequence ID" value="CAG7725501.1"/>
    <property type="molecule type" value="Genomic_DNA"/>
</dbReference>
<evidence type="ECO:0000313" key="7">
    <source>
        <dbReference type="EMBL" id="CAG7725501.1"/>
    </source>
</evidence>
<dbReference type="PROSITE" id="PS51892">
    <property type="entry name" value="SUBTILASE"/>
    <property type="match status" value="1"/>
</dbReference>
<comment type="caution">
    <text evidence="4">Lacks conserved residue(s) required for the propagation of feature annotation.</text>
</comment>
<comment type="caution">
    <text evidence="7">The sequence shown here is derived from an EMBL/GenBank/DDBJ whole genome shotgun (WGS) entry which is preliminary data.</text>
</comment>
<feature type="signal peptide" evidence="5">
    <location>
        <begin position="1"/>
        <end position="26"/>
    </location>
</feature>
<evidence type="ECO:0000256" key="1">
    <source>
        <dbReference type="ARBA" id="ARBA00022670"/>
    </source>
</evidence>
<organism evidence="7 8">
    <name type="scientific">Allacma fusca</name>
    <dbReference type="NCBI Taxonomy" id="39272"/>
    <lineage>
        <taxon>Eukaryota</taxon>
        <taxon>Metazoa</taxon>
        <taxon>Ecdysozoa</taxon>
        <taxon>Arthropoda</taxon>
        <taxon>Hexapoda</taxon>
        <taxon>Collembola</taxon>
        <taxon>Symphypleona</taxon>
        <taxon>Sminthuridae</taxon>
        <taxon>Allacma</taxon>
    </lineage>
</organism>
<dbReference type="PANTHER" id="PTHR42884">
    <property type="entry name" value="PROPROTEIN CONVERTASE SUBTILISIN/KEXIN-RELATED"/>
    <property type="match status" value="1"/>
</dbReference>
<evidence type="ECO:0000256" key="5">
    <source>
        <dbReference type="SAM" id="SignalP"/>
    </source>
</evidence>
<evidence type="ECO:0000259" key="6">
    <source>
        <dbReference type="Pfam" id="PF00082"/>
    </source>
</evidence>
<dbReference type="GO" id="GO:0016020">
    <property type="term" value="C:membrane"/>
    <property type="evidence" value="ECO:0007669"/>
    <property type="project" value="TreeGrafter"/>
</dbReference>
<accession>A0A8J2JSN6</accession>
<feature type="chain" id="PRO_5035230376" description="Peptidase S8/S53 domain-containing protein" evidence="5">
    <location>
        <begin position="27"/>
        <end position="400"/>
    </location>
</feature>
<reference evidence="7" key="1">
    <citation type="submission" date="2021-06" db="EMBL/GenBank/DDBJ databases">
        <authorList>
            <person name="Hodson N. C."/>
            <person name="Mongue J. A."/>
            <person name="Jaron S. K."/>
        </authorList>
    </citation>
    <scope>NUCLEOTIDE SEQUENCE</scope>
</reference>
<dbReference type="AlphaFoldDB" id="A0A8J2JSN6"/>
<keyword evidence="5" id="KW-0732">Signal</keyword>
<evidence type="ECO:0000256" key="2">
    <source>
        <dbReference type="ARBA" id="ARBA00022801"/>
    </source>
</evidence>
<comment type="similarity">
    <text evidence="4">Belongs to the peptidase S8 family.</text>
</comment>
<sequence>MSTRLLFRTLRTTLLVLIILTSQVQPQVISNKLKESLEKNRIGNIIVTFKTRPLEALNRVVEKIRTIKNRGERIDLLSNELENHAFKSQKTTLEMLQSKRAKYFSLWLTNQVSVRGASIDLVNTIGSLREVLRVEECKTFVFSQEKFQNSSTTLIEDIYSETQEGHDLPVDVEPIGLYMDKLEVAKAWKLGFDGSDVVIGIIDTGVRGTHDALRDNYVGTKNYGWFDPANTTKYPIAVERKGPGHGTCCLGAAVAHYGIGVAPAAKWMACLAADVNGTWKRRTWMWYSCGSRKLQRFHSYVIAGGKWVHTTSKFSDYTYTTPGGCSLATPMVAGVVALMLQKNPSLSPAEVKQILMKTTTNVTALNEDECGGIPVNKTPNHQIGYGFVNAFNAVNSVPVS</sequence>
<keyword evidence="1" id="KW-0645">Protease</keyword>
<gene>
    <name evidence="7" type="ORF">AFUS01_LOCUS14456</name>
</gene>
<dbReference type="GO" id="GO:0016485">
    <property type="term" value="P:protein processing"/>
    <property type="evidence" value="ECO:0007669"/>
    <property type="project" value="TreeGrafter"/>
</dbReference>
<evidence type="ECO:0000256" key="3">
    <source>
        <dbReference type="ARBA" id="ARBA00022825"/>
    </source>
</evidence>